<feature type="transmembrane region" description="Helical" evidence="1">
    <location>
        <begin position="219"/>
        <end position="239"/>
    </location>
</feature>
<keyword evidence="4" id="KW-1185">Reference proteome</keyword>
<comment type="caution">
    <text evidence="3">The sequence shown here is derived from an EMBL/GenBank/DDBJ whole genome shotgun (WGS) entry which is preliminary data.</text>
</comment>
<sequence length="283" mass="33065">MELFQLPPEVLSSLYHYEIGRYSDGAAAAFFIYDYLLTLNLEVQLIWESPWSIPKALFLLNRYLPFLEFILNYFRDNVGGMAPYCYFLLHVITWLYIAGIFLSEIILTLRVLAIWRMKTPLIIGSIILNIVDFAIIGTVAELTIHPLRFFDLPPFTGCLTMPSNSLLFIGFIVATVYDVIRAVNQVMLVFMIIPFMSIKRKYAKRHKSQCFEVMYTEGVLFYVYLLALSTITFLLMYYFRDNLFTFVYVARILRAVLASRMVLHLRYLYRKGSHMELTSVYAL</sequence>
<evidence type="ECO:0000313" key="3">
    <source>
        <dbReference type="EMBL" id="KAF5348772.1"/>
    </source>
</evidence>
<dbReference type="OrthoDB" id="3341843at2759"/>
<reference evidence="3 4" key="1">
    <citation type="journal article" date="2020" name="ISME J.">
        <title>Uncovering the hidden diversity of litter-decomposition mechanisms in mushroom-forming fungi.</title>
        <authorList>
            <person name="Floudas D."/>
            <person name="Bentzer J."/>
            <person name="Ahren D."/>
            <person name="Johansson T."/>
            <person name="Persson P."/>
            <person name="Tunlid A."/>
        </authorList>
    </citation>
    <scope>NUCLEOTIDE SEQUENCE [LARGE SCALE GENOMIC DNA]</scope>
    <source>
        <strain evidence="3 4">CBS 146.42</strain>
    </source>
</reference>
<proteinExistence type="predicted"/>
<dbReference type="EMBL" id="JAACJO010000018">
    <property type="protein sequence ID" value="KAF5348772.1"/>
    <property type="molecule type" value="Genomic_DNA"/>
</dbReference>
<dbReference type="InterPro" id="IPR045340">
    <property type="entry name" value="DUF6533"/>
</dbReference>
<feature type="domain" description="DUF6533" evidence="2">
    <location>
        <begin position="22"/>
        <end position="67"/>
    </location>
</feature>
<name>A0A8H5CY65_9AGAR</name>
<keyword evidence="1" id="KW-0472">Membrane</keyword>
<gene>
    <name evidence="3" type="ORF">D9756_009740</name>
</gene>
<accession>A0A8H5CY65</accession>
<keyword evidence="1" id="KW-0812">Transmembrane</keyword>
<feature type="transmembrane region" description="Helical" evidence="1">
    <location>
        <begin position="121"/>
        <end position="145"/>
    </location>
</feature>
<protein>
    <recommendedName>
        <fullName evidence="2">DUF6533 domain-containing protein</fullName>
    </recommendedName>
</protein>
<feature type="transmembrane region" description="Helical" evidence="1">
    <location>
        <begin position="86"/>
        <end position="109"/>
    </location>
</feature>
<keyword evidence="1" id="KW-1133">Transmembrane helix</keyword>
<dbReference type="AlphaFoldDB" id="A0A8H5CY65"/>
<evidence type="ECO:0000256" key="1">
    <source>
        <dbReference type="SAM" id="Phobius"/>
    </source>
</evidence>
<feature type="transmembrane region" description="Helical" evidence="1">
    <location>
        <begin position="165"/>
        <end position="198"/>
    </location>
</feature>
<organism evidence="3 4">
    <name type="scientific">Leucocoprinus leucothites</name>
    <dbReference type="NCBI Taxonomy" id="201217"/>
    <lineage>
        <taxon>Eukaryota</taxon>
        <taxon>Fungi</taxon>
        <taxon>Dikarya</taxon>
        <taxon>Basidiomycota</taxon>
        <taxon>Agaricomycotina</taxon>
        <taxon>Agaricomycetes</taxon>
        <taxon>Agaricomycetidae</taxon>
        <taxon>Agaricales</taxon>
        <taxon>Agaricineae</taxon>
        <taxon>Agaricaceae</taxon>
        <taxon>Leucocoprinus</taxon>
    </lineage>
</organism>
<evidence type="ECO:0000259" key="2">
    <source>
        <dbReference type="Pfam" id="PF20151"/>
    </source>
</evidence>
<evidence type="ECO:0000313" key="4">
    <source>
        <dbReference type="Proteomes" id="UP000559027"/>
    </source>
</evidence>
<dbReference type="Proteomes" id="UP000559027">
    <property type="component" value="Unassembled WGS sequence"/>
</dbReference>
<dbReference type="Pfam" id="PF20151">
    <property type="entry name" value="DUF6533"/>
    <property type="match status" value="1"/>
</dbReference>